<reference evidence="10 11" key="1">
    <citation type="submission" date="2018-10" db="EMBL/GenBank/DDBJ databases">
        <authorList>
            <person name="Grouzdev D.S."/>
            <person name="Krutkina M.S."/>
            <person name="Tourova T.P."/>
            <person name="Nazina T.N."/>
        </authorList>
    </citation>
    <scope>NUCLEOTIDE SEQUENCE [LARGE SCALE GENOMIC DNA]</scope>
    <source>
        <strain evidence="10 11">435</strain>
    </source>
</reference>
<feature type="domain" description="Methyltransferase" evidence="9">
    <location>
        <begin position="18"/>
        <end position="104"/>
    </location>
</feature>
<dbReference type="Pfam" id="PF13847">
    <property type="entry name" value="Methyltransf_31"/>
    <property type="match status" value="1"/>
</dbReference>
<dbReference type="AlphaFoldDB" id="A0A494X4T9"/>
<dbReference type="Proteomes" id="UP000271256">
    <property type="component" value="Unassembled WGS sequence"/>
</dbReference>
<evidence type="ECO:0000256" key="5">
    <source>
        <dbReference type="ARBA" id="ARBA00034545"/>
    </source>
</evidence>
<evidence type="ECO:0000259" key="9">
    <source>
        <dbReference type="Pfam" id="PF13847"/>
    </source>
</evidence>
<name>A0A494X4T9_9FIRM</name>
<keyword evidence="10" id="KW-0489">Methyltransferase</keyword>
<dbReference type="GO" id="GO:0032259">
    <property type="term" value="P:methylation"/>
    <property type="evidence" value="ECO:0007669"/>
    <property type="project" value="UniProtKB-KW"/>
</dbReference>
<comment type="catalytic activity">
    <reaction evidence="8">
        <text>arsenic triglutathione + 3 [thioredoxin]-dithiol + 3 S-adenosyl-L-methionine = trimethylarsine + 3 [thioredoxin]-disulfide + 3 glutathione + 3 S-adenosyl-L-homocysteine + 3 H(+)</text>
        <dbReference type="Rhea" id="RHEA:69432"/>
        <dbReference type="Rhea" id="RHEA-COMP:10698"/>
        <dbReference type="Rhea" id="RHEA-COMP:10700"/>
        <dbReference type="ChEBI" id="CHEBI:15378"/>
        <dbReference type="ChEBI" id="CHEBI:27130"/>
        <dbReference type="ChEBI" id="CHEBI:29950"/>
        <dbReference type="ChEBI" id="CHEBI:50058"/>
        <dbReference type="ChEBI" id="CHEBI:57856"/>
        <dbReference type="ChEBI" id="CHEBI:57925"/>
        <dbReference type="ChEBI" id="CHEBI:59789"/>
        <dbReference type="ChEBI" id="CHEBI:183640"/>
        <dbReference type="EC" id="2.1.1.137"/>
    </reaction>
</comment>
<gene>
    <name evidence="10" type="ORF">D7024_12990</name>
</gene>
<dbReference type="PANTHER" id="PTHR43675">
    <property type="entry name" value="ARSENITE METHYLTRANSFERASE"/>
    <property type="match status" value="1"/>
</dbReference>
<dbReference type="OrthoDB" id="9772751at2"/>
<comment type="similarity">
    <text evidence="3">Belongs to the methyltransferase superfamily. Arsenite methyltransferase family.</text>
</comment>
<dbReference type="EC" id="2.1.1.137" evidence="4"/>
<dbReference type="EMBL" id="RBWE01000001">
    <property type="protein sequence ID" value="RKO68207.1"/>
    <property type="molecule type" value="Genomic_DNA"/>
</dbReference>
<proteinExistence type="inferred from homology"/>
<dbReference type="InterPro" id="IPR029063">
    <property type="entry name" value="SAM-dependent_MTases_sf"/>
</dbReference>
<dbReference type="CDD" id="cd02440">
    <property type="entry name" value="AdoMet_MTases"/>
    <property type="match status" value="1"/>
</dbReference>
<protein>
    <recommendedName>
        <fullName evidence="5">Arsenite methyltransferase</fullName>
        <ecNumber evidence="4">2.1.1.137</ecNumber>
    </recommendedName>
</protein>
<evidence type="ECO:0000256" key="8">
    <source>
        <dbReference type="ARBA" id="ARBA00048428"/>
    </source>
</evidence>
<comment type="catalytic activity">
    <reaction evidence="6">
        <text>arsenic triglutathione + [thioredoxin]-dithiol + S-adenosyl-L-methionine + 2 H2O = methylarsonous acid + [thioredoxin]-disulfide + 3 glutathione + S-adenosyl-L-homocysteine + H(+)</text>
        <dbReference type="Rhea" id="RHEA:69460"/>
        <dbReference type="Rhea" id="RHEA-COMP:10698"/>
        <dbReference type="Rhea" id="RHEA-COMP:10700"/>
        <dbReference type="ChEBI" id="CHEBI:15377"/>
        <dbReference type="ChEBI" id="CHEBI:15378"/>
        <dbReference type="ChEBI" id="CHEBI:17826"/>
        <dbReference type="ChEBI" id="CHEBI:29950"/>
        <dbReference type="ChEBI" id="CHEBI:50058"/>
        <dbReference type="ChEBI" id="CHEBI:57856"/>
        <dbReference type="ChEBI" id="CHEBI:57925"/>
        <dbReference type="ChEBI" id="CHEBI:59789"/>
        <dbReference type="ChEBI" id="CHEBI:183640"/>
        <dbReference type="EC" id="2.1.1.137"/>
    </reaction>
</comment>
<dbReference type="PANTHER" id="PTHR43675:SF8">
    <property type="entry name" value="ARSENITE METHYLTRANSFERASE"/>
    <property type="match status" value="1"/>
</dbReference>
<keyword evidence="11" id="KW-1185">Reference proteome</keyword>
<evidence type="ECO:0000256" key="6">
    <source>
        <dbReference type="ARBA" id="ARBA00047941"/>
    </source>
</evidence>
<dbReference type="SUPFAM" id="SSF53335">
    <property type="entry name" value="S-adenosyl-L-methionine-dependent methyltransferases"/>
    <property type="match status" value="1"/>
</dbReference>
<dbReference type="InterPro" id="IPR026669">
    <property type="entry name" value="Arsenite_MeTrfase-like"/>
</dbReference>
<evidence type="ECO:0000313" key="10">
    <source>
        <dbReference type="EMBL" id="RKO68207.1"/>
    </source>
</evidence>
<comment type="catalytic activity">
    <reaction evidence="7">
        <text>arsenic triglutathione + 2 [thioredoxin]-dithiol + 2 S-adenosyl-L-methionine + H2O = dimethylarsinous acid + 2 [thioredoxin]-disulfide + 3 glutathione + 2 S-adenosyl-L-homocysteine + 2 H(+)</text>
        <dbReference type="Rhea" id="RHEA:69464"/>
        <dbReference type="Rhea" id="RHEA-COMP:10698"/>
        <dbReference type="Rhea" id="RHEA-COMP:10700"/>
        <dbReference type="ChEBI" id="CHEBI:15377"/>
        <dbReference type="ChEBI" id="CHEBI:15378"/>
        <dbReference type="ChEBI" id="CHEBI:23808"/>
        <dbReference type="ChEBI" id="CHEBI:29950"/>
        <dbReference type="ChEBI" id="CHEBI:50058"/>
        <dbReference type="ChEBI" id="CHEBI:57856"/>
        <dbReference type="ChEBI" id="CHEBI:57925"/>
        <dbReference type="ChEBI" id="CHEBI:59789"/>
        <dbReference type="ChEBI" id="CHEBI:183640"/>
        <dbReference type="EC" id="2.1.1.137"/>
    </reaction>
</comment>
<dbReference type="InterPro" id="IPR025714">
    <property type="entry name" value="Methyltranfer_dom"/>
</dbReference>
<keyword evidence="2" id="KW-0949">S-adenosyl-L-methionine</keyword>
<evidence type="ECO:0000256" key="7">
    <source>
        <dbReference type="ARBA" id="ARBA00047943"/>
    </source>
</evidence>
<evidence type="ECO:0000256" key="1">
    <source>
        <dbReference type="ARBA" id="ARBA00022679"/>
    </source>
</evidence>
<organism evidence="10 11">
    <name type="scientific">Desulfofundulus salinus</name>
    <dbReference type="NCBI Taxonomy" id="2419843"/>
    <lineage>
        <taxon>Bacteria</taxon>
        <taxon>Bacillati</taxon>
        <taxon>Bacillota</taxon>
        <taxon>Clostridia</taxon>
        <taxon>Eubacteriales</taxon>
        <taxon>Peptococcaceae</taxon>
        <taxon>Desulfofundulus</taxon>
    </lineage>
</organism>
<evidence type="ECO:0000256" key="4">
    <source>
        <dbReference type="ARBA" id="ARBA00034521"/>
    </source>
</evidence>
<dbReference type="Gene3D" id="3.40.50.150">
    <property type="entry name" value="Vaccinia Virus protein VP39"/>
    <property type="match status" value="1"/>
</dbReference>
<accession>A0A494X4T9</accession>
<evidence type="ECO:0000256" key="3">
    <source>
        <dbReference type="ARBA" id="ARBA00034487"/>
    </source>
</evidence>
<evidence type="ECO:0000313" key="11">
    <source>
        <dbReference type="Proteomes" id="UP000271256"/>
    </source>
</evidence>
<sequence length="158" mass="17441">MTSLEVLDGIMEELFAANTLEEAQADNHVDVVISNCVINLAADKSRVLREAFRVLKPGGRLAVSDMVWRREVPHGLRQDVELWAGCVAGAPTEEEYRRLLEAAGFTGVSIEVIRVFSPSDFPEGTLPEEMKQQLALYEGALVSAFIRAQKPLYSPPNV</sequence>
<evidence type="ECO:0000256" key="2">
    <source>
        <dbReference type="ARBA" id="ARBA00022691"/>
    </source>
</evidence>
<dbReference type="GO" id="GO:0030791">
    <property type="term" value="F:arsenite methyltransferase activity"/>
    <property type="evidence" value="ECO:0007669"/>
    <property type="project" value="UniProtKB-EC"/>
</dbReference>
<keyword evidence="1 10" id="KW-0808">Transferase</keyword>
<comment type="caution">
    <text evidence="10">The sequence shown here is derived from an EMBL/GenBank/DDBJ whole genome shotgun (WGS) entry which is preliminary data.</text>
</comment>